<organism evidence="1">
    <name type="scientific">Hydatigena taeniaeformis</name>
    <name type="common">Feline tapeworm</name>
    <name type="synonym">Taenia taeniaeformis</name>
    <dbReference type="NCBI Taxonomy" id="6205"/>
    <lineage>
        <taxon>Eukaryota</taxon>
        <taxon>Metazoa</taxon>
        <taxon>Spiralia</taxon>
        <taxon>Lophotrochozoa</taxon>
        <taxon>Platyhelminthes</taxon>
        <taxon>Cestoda</taxon>
        <taxon>Eucestoda</taxon>
        <taxon>Cyclophyllidea</taxon>
        <taxon>Taeniidae</taxon>
        <taxon>Hydatigera</taxon>
    </lineage>
</organism>
<protein>
    <submittedName>
        <fullName evidence="1">CE152 protein</fullName>
    </submittedName>
</protein>
<name>A0A0R3WVN0_HYDTA</name>
<evidence type="ECO:0000313" key="1">
    <source>
        <dbReference type="WBParaSite" id="TTAC_0000482001-mRNA-1"/>
    </source>
</evidence>
<dbReference type="AlphaFoldDB" id="A0A0R3WVN0"/>
<reference evidence="1" key="1">
    <citation type="submission" date="2017-02" db="UniProtKB">
        <authorList>
            <consortium name="WormBaseParasite"/>
        </authorList>
    </citation>
    <scope>IDENTIFICATION</scope>
</reference>
<dbReference type="WBParaSite" id="TTAC_0000482001-mRNA-1">
    <property type="protein sequence ID" value="TTAC_0000482001-mRNA-1"/>
    <property type="gene ID" value="TTAC_0000482001"/>
</dbReference>
<sequence length="83" mass="9859">LGTVIPQEVLQKRIAEHESEQSFEALRRKVEQADEQWRHKQEMERLIAERRGHLQDHGDDHQLGSLTFLLIPDYQDFEHGRDS</sequence>
<dbReference type="STRING" id="6205.A0A0R3WVN0"/>
<accession>A0A0R3WVN0</accession>
<proteinExistence type="predicted"/>